<gene>
    <name evidence="3" type="primary">tpl</name>
    <name evidence="3" type="ORF">SAMEA104719789_00327</name>
</gene>
<dbReference type="Proteomes" id="UP000262142">
    <property type="component" value="Unassembled WGS sequence"/>
</dbReference>
<dbReference type="GO" id="GO:0005737">
    <property type="term" value="C:cytoplasm"/>
    <property type="evidence" value="ECO:0007669"/>
    <property type="project" value="TreeGrafter"/>
</dbReference>
<evidence type="ECO:0000313" key="4">
    <source>
        <dbReference type="Proteomes" id="UP000262142"/>
    </source>
</evidence>
<dbReference type="NCBIfam" id="NF041131">
    <property type="entry name" value="RicT_YaaT_fam"/>
    <property type="match status" value="1"/>
</dbReference>
<keyword evidence="4" id="KW-1185">Reference proteome</keyword>
<feature type="region of interest" description="Disordered" evidence="1">
    <location>
        <begin position="358"/>
        <end position="389"/>
    </location>
</feature>
<accession>A0A383TU79</accession>
<dbReference type="RefSeq" id="WP_119057275.1">
    <property type="nucleotide sequence ID" value="NZ_UNSC01000001.1"/>
</dbReference>
<feature type="compositionally biased region" description="Basic residues" evidence="1">
    <location>
        <begin position="361"/>
        <end position="380"/>
    </location>
</feature>
<dbReference type="InterPro" id="IPR007557">
    <property type="entry name" value="PSP1_C"/>
</dbReference>
<proteinExistence type="predicted"/>
<name>A0A383TU79_9FLAO</name>
<sequence length="389" mass="44666">MGCTGCGNSGGLPKGCKNNGQCGTSGCGKLHVFDWLSGLEQPTEDLKFPYVEVRFKNERKEFFHNKNNIPLQIGDVVAVETNPGHDIGIVTLKGELARIQMRIKKINKPERLAQIYRVANQRDIDIWQENRQKESQMMLDARRIARETGLDMKISDVEYQGDGGKATFYYTSEDRVDFRQLIRDFASAFKCRIEMRQIGYRQEAAKLGGIGSCGRELCCSTWLTDFRSVSTNAARYQQLSINPQKIAGQCGKLKCCLNYELDSYLDALKDFPKSETLIESERGKASIVKIDVFKKEIWLSYIKSDNVTWYKFDCDEVNQFVSRNKKGEKIEPLEDLHKDKNAGETIFKDIIQENSLNRFETKKKKRNQKRKNKSFPKKGKQINSKKTEK</sequence>
<protein>
    <submittedName>
        <fullName evidence="3">PSP1 C-terminal conserved region</fullName>
    </submittedName>
</protein>
<dbReference type="PANTHER" id="PTHR43830">
    <property type="entry name" value="PROTEIN PSP1"/>
    <property type="match status" value="1"/>
</dbReference>
<organism evidence="3 4">
    <name type="scientific">Candidatus Ornithobacterium hominis</name>
    <dbReference type="NCBI Taxonomy" id="2497989"/>
    <lineage>
        <taxon>Bacteria</taxon>
        <taxon>Pseudomonadati</taxon>
        <taxon>Bacteroidota</taxon>
        <taxon>Flavobacteriia</taxon>
        <taxon>Flavobacteriales</taxon>
        <taxon>Weeksellaceae</taxon>
        <taxon>Ornithobacterium</taxon>
    </lineage>
</organism>
<evidence type="ECO:0000259" key="2">
    <source>
        <dbReference type="PROSITE" id="PS51411"/>
    </source>
</evidence>
<reference evidence="3 4" key="1">
    <citation type="submission" date="2018-09" db="EMBL/GenBank/DDBJ databases">
        <authorList>
            <consortium name="Pathogen Informatics"/>
        </authorList>
    </citation>
    <scope>NUCLEOTIDE SEQUENCE [LARGE SCALE GENOMIC DNA]</scope>
    <source>
        <strain evidence="3 4">OH-22767</strain>
    </source>
</reference>
<evidence type="ECO:0000256" key="1">
    <source>
        <dbReference type="SAM" id="MobiDB-lite"/>
    </source>
</evidence>
<evidence type="ECO:0000313" key="3">
    <source>
        <dbReference type="EMBL" id="SZD71232.1"/>
    </source>
</evidence>
<dbReference type="EMBL" id="UNSC01000001">
    <property type="protein sequence ID" value="SZD71232.1"/>
    <property type="molecule type" value="Genomic_DNA"/>
</dbReference>
<dbReference type="OrthoDB" id="9779344at2"/>
<dbReference type="PROSITE" id="PS51411">
    <property type="entry name" value="PSP1_C"/>
    <property type="match status" value="1"/>
</dbReference>
<feature type="domain" description="PSP1 C-terminal" evidence="2">
    <location>
        <begin position="113"/>
        <end position="198"/>
    </location>
</feature>
<dbReference type="PANTHER" id="PTHR43830:SF3">
    <property type="entry name" value="PROTEIN PSP1"/>
    <property type="match status" value="1"/>
</dbReference>
<dbReference type="Pfam" id="PF04468">
    <property type="entry name" value="PSP1"/>
    <property type="match status" value="1"/>
</dbReference>
<dbReference type="InterPro" id="IPR047767">
    <property type="entry name" value="PSP1-like"/>
</dbReference>
<dbReference type="AlphaFoldDB" id="A0A383TU79"/>